<dbReference type="InterPro" id="IPR058240">
    <property type="entry name" value="rSAM_sf"/>
</dbReference>
<keyword evidence="3" id="KW-0479">Metal-binding</keyword>
<name>A0A1M7Y9B3_9BACT</name>
<dbReference type="CDD" id="cd01335">
    <property type="entry name" value="Radical_SAM"/>
    <property type="match status" value="1"/>
</dbReference>
<keyword evidence="5" id="KW-0411">Iron-sulfur</keyword>
<dbReference type="InterPro" id="IPR007197">
    <property type="entry name" value="rSAM"/>
</dbReference>
<evidence type="ECO:0000259" key="6">
    <source>
        <dbReference type="Pfam" id="PF04055"/>
    </source>
</evidence>
<evidence type="ECO:0000256" key="4">
    <source>
        <dbReference type="ARBA" id="ARBA00023004"/>
    </source>
</evidence>
<organism evidence="7 8">
    <name type="scientific">Desulfopila aestuarii DSM 18488</name>
    <dbReference type="NCBI Taxonomy" id="1121416"/>
    <lineage>
        <taxon>Bacteria</taxon>
        <taxon>Pseudomonadati</taxon>
        <taxon>Thermodesulfobacteriota</taxon>
        <taxon>Desulfobulbia</taxon>
        <taxon>Desulfobulbales</taxon>
        <taxon>Desulfocapsaceae</taxon>
        <taxon>Desulfopila</taxon>
    </lineage>
</organism>
<dbReference type="OrthoDB" id="9782387at2"/>
<dbReference type="EMBL" id="FRFE01000013">
    <property type="protein sequence ID" value="SHO49210.1"/>
    <property type="molecule type" value="Genomic_DNA"/>
</dbReference>
<dbReference type="Gene3D" id="3.20.20.70">
    <property type="entry name" value="Aldolase class I"/>
    <property type="match status" value="1"/>
</dbReference>
<dbReference type="PANTHER" id="PTHR11228:SF7">
    <property type="entry name" value="PQQA PEPTIDE CYCLASE"/>
    <property type="match status" value="1"/>
</dbReference>
<gene>
    <name evidence="7" type="ORF">SAMN02745220_02733</name>
</gene>
<evidence type="ECO:0000256" key="3">
    <source>
        <dbReference type="ARBA" id="ARBA00022723"/>
    </source>
</evidence>
<dbReference type="RefSeq" id="WP_073614020.1">
    <property type="nucleotide sequence ID" value="NZ_FRFE01000013.1"/>
</dbReference>
<dbReference type="SFLD" id="SFLDS00029">
    <property type="entry name" value="Radical_SAM"/>
    <property type="match status" value="1"/>
</dbReference>
<dbReference type="SUPFAM" id="SSF102114">
    <property type="entry name" value="Radical SAM enzymes"/>
    <property type="match status" value="1"/>
</dbReference>
<dbReference type="AlphaFoldDB" id="A0A1M7Y9B3"/>
<comment type="cofactor">
    <cofactor evidence="1">
        <name>[4Fe-4S] cluster</name>
        <dbReference type="ChEBI" id="CHEBI:49883"/>
    </cofactor>
</comment>
<dbReference type="STRING" id="1121416.SAMN02745220_02733"/>
<dbReference type="Proteomes" id="UP000184603">
    <property type="component" value="Unassembled WGS sequence"/>
</dbReference>
<evidence type="ECO:0000313" key="7">
    <source>
        <dbReference type="EMBL" id="SHO49210.1"/>
    </source>
</evidence>
<dbReference type="InterPro" id="IPR013785">
    <property type="entry name" value="Aldolase_TIM"/>
</dbReference>
<accession>A0A1M7Y9B3</accession>
<feature type="domain" description="Radical SAM core" evidence="6">
    <location>
        <begin position="17"/>
        <end position="101"/>
    </location>
</feature>
<evidence type="ECO:0000313" key="8">
    <source>
        <dbReference type="Proteomes" id="UP000184603"/>
    </source>
</evidence>
<evidence type="ECO:0000256" key="1">
    <source>
        <dbReference type="ARBA" id="ARBA00001966"/>
    </source>
</evidence>
<keyword evidence="8" id="KW-1185">Reference proteome</keyword>
<evidence type="ECO:0000256" key="2">
    <source>
        <dbReference type="ARBA" id="ARBA00022691"/>
    </source>
</evidence>
<keyword evidence="4" id="KW-0408">Iron</keyword>
<dbReference type="GO" id="GO:0046872">
    <property type="term" value="F:metal ion binding"/>
    <property type="evidence" value="ECO:0007669"/>
    <property type="project" value="UniProtKB-KW"/>
</dbReference>
<dbReference type="GO" id="GO:0003824">
    <property type="term" value="F:catalytic activity"/>
    <property type="evidence" value="ECO:0007669"/>
    <property type="project" value="InterPro"/>
</dbReference>
<evidence type="ECO:0000256" key="5">
    <source>
        <dbReference type="ARBA" id="ARBA00023014"/>
    </source>
</evidence>
<sequence>MVKKKPSLHFVKAINVELTYECNMSCPHCLQHEFRKQGANSWVNTESVIRCMKEGQELGFTDSGVNFTGGEPFLGGSNLPERLKAAKCLGLDVRVNTNGWWGGRQDINIGSEYFSSGRQVVKWLKRQDIALLALSLDQRYERNVVLLNSVLSVMQECEEQGLYYQLIHTRSLQTESTHFWQRLEQEKKIRFDYMIPVNMEMVDLGEASGSDNINIESQMHCGGKGFYRPQFLHVNPSGGARTCMYASGSSWLGNINHESLNEIADKFYNNVVVEFFSSNCDARSNLVEQIYSRKDNHLPKHPCALAVKIAKDIELKKK</sequence>
<protein>
    <submittedName>
        <fullName evidence="7">4Fe-4S single cluster domain-containing protein</fullName>
    </submittedName>
</protein>
<dbReference type="Pfam" id="PF04055">
    <property type="entry name" value="Radical_SAM"/>
    <property type="match status" value="1"/>
</dbReference>
<dbReference type="InterPro" id="IPR050377">
    <property type="entry name" value="Radical_SAM_PqqE_MftC-like"/>
</dbReference>
<dbReference type="PANTHER" id="PTHR11228">
    <property type="entry name" value="RADICAL SAM DOMAIN PROTEIN"/>
    <property type="match status" value="1"/>
</dbReference>
<proteinExistence type="predicted"/>
<reference evidence="7 8" key="1">
    <citation type="submission" date="2016-12" db="EMBL/GenBank/DDBJ databases">
        <authorList>
            <person name="Song W.-J."/>
            <person name="Kurnit D.M."/>
        </authorList>
    </citation>
    <scope>NUCLEOTIDE SEQUENCE [LARGE SCALE GENOMIC DNA]</scope>
    <source>
        <strain evidence="7 8">DSM 18488</strain>
    </source>
</reference>
<dbReference type="GO" id="GO:0051536">
    <property type="term" value="F:iron-sulfur cluster binding"/>
    <property type="evidence" value="ECO:0007669"/>
    <property type="project" value="UniProtKB-KW"/>
</dbReference>
<keyword evidence="2" id="KW-0949">S-adenosyl-L-methionine</keyword>